<sequence>MADEPRAREAAGRGYSTSIFAVGRAGPRPRQVLPGISGKLMVFSGKISPRVEGGARRRRRARMDSSINRLGGAASGAHYSSSAPADPSATPRNAGLEEIGILLRDRTEENVIVKPARGAGAAGGGRRGADTCTRRAPPDKSRVCKRIKSQSVPYLRLNTSRSCRLRALGSRGGGERAGGAAGAEIPLTPN</sequence>
<feature type="compositionally biased region" description="Gly residues" evidence="1">
    <location>
        <begin position="170"/>
        <end position="181"/>
    </location>
</feature>
<comment type="caution">
    <text evidence="2">The sequence shown here is derived from an EMBL/GenBank/DDBJ whole genome shotgun (WGS) entry which is preliminary data.</text>
</comment>
<feature type="region of interest" description="Disordered" evidence="1">
    <location>
        <begin position="168"/>
        <end position="190"/>
    </location>
</feature>
<accession>A0A4C1YGJ4</accession>
<evidence type="ECO:0000313" key="3">
    <source>
        <dbReference type="Proteomes" id="UP000299102"/>
    </source>
</evidence>
<feature type="compositionally biased region" description="Basic and acidic residues" evidence="1">
    <location>
        <begin position="127"/>
        <end position="141"/>
    </location>
</feature>
<name>A0A4C1YGJ4_EUMVA</name>
<evidence type="ECO:0000256" key="1">
    <source>
        <dbReference type="SAM" id="MobiDB-lite"/>
    </source>
</evidence>
<feature type="region of interest" description="Disordered" evidence="1">
    <location>
        <begin position="48"/>
        <end position="93"/>
    </location>
</feature>
<dbReference type="Proteomes" id="UP000299102">
    <property type="component" value="Unassembled WGS sequence"/>
</dbReference>
<evidence type="ECO:0000313" key="2">
    <source>
        <dbReference type="EMBL" id="GBP74170.1"/>
    </source>
</evidence>
<keyword evidence="3" id="KW-1185">Reference proteome</keyword>
<dbReference type="EMBL" id="BGZK01001198">
    <property type="protein sequence ID" value="GBP74170.1"/>
    <property type="molecule type" value="Genomic_DNA"/>
</dbReference>
<dbReference type="AlphaFoldDB" id="A0A4C1YGJ4"/>
<proteinExistence type="predicted"/>
<feature type="region of interest" description="Disordered" evidence="1">
    <location>
        <begin position="118"/>
        <end position="141"/>
    </location>
</feature>
<protein>
    <submittedName>
        <fullName evidence="2">Uncharacterized protein</fullName>
    </submittedName>
</protein>
<reference evidence="2 3" key="1">
    <citation type="journal article" date="2019" name="Commun. Biol.">
        <title>The bagworm genome reveals a unique fibroin gene that provides high tensile strength.</title>
        <authorList>
            <person name="Kono N."/>
            <person name="Nakamura H."/>
            <person name="Ohtoshi R."/>
            <person name="Tomita M."/>
            <person name="Numata K."/>
            <person name="Arakawa K."/>
        </authorList>
    </citation>
    <scope>NUCLEOTIDE SEQUENCE [LARGE SCALE GENOMIC DNA]</scope>
</reference>
<gene>
    <name evidence="2" type="ORF">EVAR_48219_1</name>
</gene>
<feature type="compositionally biased region" description="Low complexity" evidence="1">
    <location>
        <begin position="71"/>
        <end position="91"/>
    </location>
</feature>
<organism evidence="2 3">
    <name type="scientific">Eumeta variegata</name>
    <name type="common">Bagworm moth</name>
    <name type="synonym">Eumeta japonica</name>
    <dbReference type="NCBI Taxonomy" id="151549"/>
    <lineage>
        <taxon>Eukaryota</taxon>
        <taxon>Metazoa</taxon>
        <taxon>Ecdysozoa</taxon>
        <taxon>Arthropoda</taxon>
        <taxon>Hexapoda</taxon>
        <taxon>Insecta</taxon>
        <taxon>Pterygota</taxon>
        <taxon>Neoptera</taxon>
        <taxon>Endopterygota</taxon>
        <taxon>Lepidoptera</taxon>
        <taxon>Glossata</taxon>
        <taxon>Ditrysia</taxon>
        <taxon>Tineoidea</taxon>
        <taxon>Psychidae</taxon>
        <taxon>Oiketicinae</taxon>
        <taxon>Eumeta</taxon>
    </lineage>
</organism>